<evidence type="ECO:0000313" key="2">
    <source>
        <dbReference type="Proteomes" id="UP000306196"/>
    </source>
</evidence>
<sequence>MNRWKMIIAGVLLGVGMIVTAWAQAESDPLVGLVGEEKEPLKKGELRLNVTLLRMAKADAARLLLEDVGGTDWEERLVKLKEVGKIEWVNWWKADGYVSQGKWKAGRTEKYRYVNQMAAADFWEGWQGAKERGLPVPDLERLVNETSEADVGGLLEADFTLNEELGVVDLKVELFYDPGPNVKREVKTWPLPGMGLFRPIFQPWELVTKGRVEVNRVFFLGAQMEAEVGGLVKKGVAPEVMGERHDHVLLAFGKVSSAKRGESKARPASGLRMQTWTLAVAPGEFLPWMVERKGFGKDEAVLAKWLAAAEQGEGVEMLACSSALTESGEESRLSGKLRWEDVRSFVPGGTVQDFRAQADDYAYHVVKHLVKWEMHRVPADKAEDSFRPVAGERADRDKGGLYSGNVLVSRPAAPARWTKWKSAMERDESEPGAVEMSLADVEKDDDSYPGGDESFETSFTVMRGDVAMIYAGLKEGTVHATFVRVVEDTVEKVAAPVLPEMNRLMTWVIETPLDWRNGMVKDGGVDPGRLGEELLKAVNQGKAELKGLLSHDQWRQERMSLHSYLGKPVIFFENMVNTAVHPGGIFFNTSQVGRNLIGDRSVTRWLGDDEKWGSGQGFSFLSLGEPKWQQWGMWVATVKGANAQNSGFKHPVFPINEVGATAKLMPGVAQLVAVMRTSTVGVDVATAKMRWYVARLDAESKVNSVDRVVAGMNEEPRMVQALVLKGKVGGEDAGAWLEALAKKECEVVDEVMTAGKTGAASTGADYYFPNGRVGERNLSREEVFDGPAKMPEGTKFASQVDLLNRVVGFQWKMMDGKWSVERDGKAPEVVTDVFTEVRSEWPVDERVDWKTMPKVTVNVQRPIFTIQRAEGEVPALGETVVKRLSESEVILVRRLRVER</sequence>
<name>A0A5R8KJ47_9BACT</name>
<dbReference type="EMBL" id="VAUV01000002">
    <property type="protein sequence ID" value="TLD72358.1"/>
    <property type="molecule type" value="Genomic_DNA"/>
</dbReference>
<evidence type="ECO:0000313" key="1">
    <source>
        <dbReference type="EMBL" id="TLD72358.1"/>
    </source>
</evidence>
<dbReference type="RefSeq" id="WP_138084714.1">
    <property type="nucleotide sequence ID" value="NZ_VAUV01000002.1"/>
</dbReference>
<comment type="caution">
    <text evidence="1">The sequence shown here is derived from an EMBL/GenBank/DDBJ whole genome shotgun (WGS) entry which is preliminary data.</text>
</comment>
<proteinExistence type="predicted"/>
<keyword evidence="2" id="KW-1185">Reference proteome</keyword>
<dbReference type="AlphaFoldDB" id="A0A5R8KJ47"/>
<reference evidence="1 2" key="1">
    <citation type="submission" date="2019-05" db="EMBL/GenBank/DDBJ databases">
        <title>Verrucobacter flavum gen. nov., sp. nov. a new member of the family Verrucomicrobiaceae.</title>
        <authorList>
            <person name="Szuroczki S."/>
            <person name="Abbaszade G."/>
            <person name="Szabo A."/>
            <person name="Felfoldi T."/>
            <person name="Schumann P."/>
            <person name="Boka K."/>
            <person name="Keki Z."/>
            <person name="Toumi M."/>
            <person name="Toth E."/>
        </authorList>
    </citation>
    <scope>NUCLEOTIDE SEQUENCE [LARGE SCALE GENOMIC DNA]</scope>
    <source>
        <strain evidence="1 2">MG-N-17</strain>
    </source>
</reference>
<dbReference type="Proteomes" id="UP000306196">
    <property type="component" value="Unassembled WGS sequence"/>
</dbReference>
<gene>
    <name evidence="1" type="ORF">FEM03_03100</name>
</gene>
<accession>A0A5R8KJ47</accession>
<dbReference type="OrthoDB" id="174854at2"/>
<organism evidence="1 2">
    <name type="scientific">Phragmitibacter flavus</name>
    <dbReference type="NCBI Taxonomy" id="2576071"/>
    <lineage>
        <taxon>Bacteria</taxon>
        <taxon>Pseudomonadati</taxon>
        <taxon>Verrucomicrobiota</taxon>
        <taxon>Verrucomicrobiia</taxon>
        <taxon>Verrucomicrobiales</taxon>
        <taxon>Verrucomicrobiaceae</taxon>
        <taxon>Phragmitibacter</taxon>
    </lineage>
</organism>
<protein>
    <submittedName>
        <fullName evidence="1">Uncharacterized protein</fullName>
    </submittedName>
</protein>